<dbReference type="GO" id="GO:0003676">
    <property type="term" value="F:nucleic acid binding"/>
    <property type="evidence" value="ECO:0007669"/>
    <property type="project" value="InterPro"/>
</dbReference>
<comment type="caution">
    <text evidence="4">The sequence shown here is derived from an EMBL/GenBank/DDBJ whole genome shotgun (WGS) entry which is preliminary data.</text>
</comment>
<proteinExistence type="predicted"/>
<accession>A0A9R1UDI2</accession>
<evidence type="ECO:0000313" key="5">
    <source>
        <dbReference type="Proteomes" id="UP000235145"/>
    </source>
</evidence>
<name>A0A9R1UDI2_LACSA</name>
<feature type="domain" description="CCHC-type" evidence="3">
    <location>
        <begin position="78"/>
        <end position="91"/>
    </location>
</feature>
<reference evidence="4 5" key="1">
    <citation type="journal article" date="2017" name="Nat. Commun.">
        <title>Genome assembly with in vitro proximity ligation data and whole-genome triplication in lettuce.</title>
        <authorList>
            <person name="Reyes-Chin-Wo S."/>
            <person name="Wang Z."/>
            <person name="Yang X."/>
            <person name="Kozik A."/>
            <person name="Arikit S."/>
            <person name="Song C."/>
            <person name="Xia L."/>
            <person name="Froenicke L."/>
            <person name="Lavelle D.O."/>
            <person name="Truco M.J."/>
            <person name="Xia R."/>
            <person name="Zhu S."/>
            <person name="Xu C."/>
            <person name="Xu H."/>
            <person name="Xu X."/>
            <person name="Cox K."/>
            <person name="Korf I."/>
            <person name="Meyers B.C."/>
            <person name="Michelmore R.W."/>
        </authorList>
    </citation>
    <scope>NUCLEOTIDE SEQUENCE [LARGE SCALE GENOMIC DNA]</scope>
    <source>
        <strain evidence="5">cv. Salinas</strain>
        <tissue evidence="4">Seedlings</tissue>
    </source>
</reference>
<protein>
    <recommendedName>
        <fullName evidence="3">CCHC-type domain-containing protein</fullName>
    </recommendedName>
</protein>
<dbReference type="Gene3D" id="4.10.60.10">
    <property type="entry name" value="Zinc finger, CCHC-type"/>
    <property type="match status" value="1"/>
</dbReference>
<keyword evidence="2" id="KW-0812">Transmembrane</keyword>
<feature type="transmembrane region" description="Helical" evidence="2">
    <location>
        <begin position="122"/>
        <end position="144"/>
    </location>
</feature>
<keyword evidence="2" id="KW-1133">Transmembrane helix</keyword>
<keyword evidence="1" id="KW-0862">Zinc</keyword>
<keyword evidence="1" id="KW-0863">Zinc-finger</keyword>
<keyword evidence="5" id="KW-1185">Reference proteome</keyword>
<dbReference type="InterPro" id="IPR036875">
    <property type="entry name" value="Znf_CCHC_sf"/>
</dbReference>
<sequence length="172" mass="19759">MWRVLPFKYHAIMRLKTTLGEAMDEARKIENDIASRDRTTVTFGEKRRGPCNSSTMSCRCCGKMGHRHEDCKSTELMCYKCRQMGHLSVHCLNHKVQMGTSRKKDEVPKGKPHALTMKTDEVIFRTLLINYTCLCVICACVLSMVLCDLMLVLVSIWYECIYVLICGIQRTP</sequence>
<dbReference type="PROSITE" id="PS50158">
    <property type="entry name" value="ZF_CCHC"/>
    <property type="match status" value="2"/>
</dbReference>
<evidence type="ECO:0000256" key="2">
    <source>
        <dbReference type="SAM" id="Phobius"/>
    </source>
</evidence>
<evidence type="ECO:0000259" key="3">
    <source>
        <dbReference type="PROSITE" id="PS50158"/>
    </source>
</evidence>
<dbReference type="GO" id="GO:0008270">
    <property type="term" value="F:zinc ion binding"/>
    <property type="evidence" value="ECO:0007669"/>
    <property type="project" value="UniProtKB-KW"/>
</dbReference>
<dbReference type="Proteomes" id="UP000235145">
    <property type="component" value="Unassembled WGS sequence"/>
</dbReference>
<dbReference type="EMBL" id="NBSK02000009">
    <property type="protein sequence ID" value="KAJ0185093.1"/>
    <property type="molecule type" value="Genomic_DNA"/>
</dbReference>
<feature type="transmembrane region" description="Helical" evidence="2">
    <location>
        <begin position="150"/>
        <end position="168"/>
    </location>
</feature>
<evidence type="ECO:0000256" key="1">
    <source>
        <dbReference type="PROSITE-ProRule" id="PRU00047"/>
    </source>
</evidence>
<dbReference type="AlphaFoldDB" id="A0A9R1UDI2"/>
<evidence type="ECO:0000313" key="4">
    <source>
        <dbReference type="EMBL" id="KAJ0185093.1"/>
    </source>
</evidence>
<keyword evidence="1" id="KW-0479">Metal-binding</keyword>
<gene>
    <name evidence="4" type="ORF">LSAT_V11C900484680</name>
</gene>
<dbReference type="SMART" id="SM00343">
    <property type="entry name" value="ZnF_C2HC"/>
    <property type="match status" value="2"/>
</dbReference>
<feature type="domain" description="CCHC-type" evidence="3">
    <location>
        <begin position="58"/>
        <end position="73"/>
    </location>
</feature>
<dbReference type="SUPFAM" id="SSF57756">
    <property type="entry name" value="Retrovirus zinc finger-like domains"/>
    <property type="match status" value="1"/>
</dbReference>
<dbReference type="InterPro" id="IPR001878">
    <property type="entry name" value="Znf_CCHC"/>
</dbReference>
<organism evidence="4 5">
    <name type="scientific">Lactuca sativa</name>
    <name type="common">Garden lettuce</name>
    <dbReference type="NCBI Taxonomy" id="4236"/>
    <lineage>
        <taxon>Eukaryota</taxon>
        <taxon>Viridiplantae</taxon>
        <taxon>Streptophyta</taxon>
        <taxon>Embryophyta</taxon>
        <taxon>Tracheophyta</taxon>
        <taxon>Spermatophyta</taxon>
        <taxon>Magnoliopsida</taxon>
        <taxon>eudicotyledons</taxon>
        <taxon>Gunneridae</taxon>
        <taxon>Pentapetalae</taxon>
        <taxon>asterids</taxon>
        <taxon>campanulids</taxon>
        <taxon>Asterales</taxon>
        <taxon>Asteraceae</taxon>
        <taxon>Cichorioideae</taxon>
        <taxon>Cichorieae</taxon>
        <taxon>Lactucinae</taxon>
        <taxon>Lactuca</taxon>
    </lineage>
</organism>
<keyword evidence="2" id="KW-0472">Membrane</keyword>